<dbReference type="OrthoDB" id="1962076at2759"/>
<dbReference type="EMBL" id="CM026427">
    <property type="protein sequence ID" value="KAG0569238.1"/>
    <property type="molecule type" value="Genomic_DNA"/>
</dbReference>
<protein>
    <submittedName>
        <fullName evidence="2">Uncharacterized protein</fullName>
    </submittedName>
</protein>
<sequence length="135" mass="13501">MKAGGMSSIGAMAMAMALMLAMTNLQVSNAQGSCLTVAGAGAPFSDATTVVQQLRVKPGQCCQSSSGFCTVQLTSGNAAATVCGPTGFCPNCADVGNGLNIILAQCNVNGEVQGAYSPIGSSQQLFYLTSASNHP</sequence>
<proteinExistence type="predicted"/>
<dbReference type="Proteomes" id="UP000822688">
    <property type="component" value="Chromosome 6"/>
</dbReference>
<feature type="chain" id="PRO_5035850047" evidence="1">
    <location>
        <begin position="31"/>
        <end position="135"/>
    </location>
</feature>
<evidence type="ECO:0000313" key="2">
    <source>
        <dbReference type="EMBL" id="KAG0569238.1"/>
    </source>
</evidence>
<keyword evidence="1" id="KW-0732">Signal</keyword>
<keyword evidence="3" id="KW-1185">Reference proteome</keyword>
<evidence type="ECO:0000256" key="1">
    <source>
        <dbReference type="SAM" id="SignalP"/>
    </source>
</evidence>
<organism evidence="2 3">
    <name type="scientific">Ceratodon purpureus</name>
    <name type="common">Fire moss</name>
    <name type="synonym">Dicranum purpureum</name>
    <dbReference type="NCBI Taxonomy" id="3225"/>
    <lineage>
        <taxon>Eukaryota</taxon>
        <taxon>Viridiplantae</taxon>
        <taxon>Streptophyta</taxon>
        <taxon>Embryophyta</taxon>
        <taxon>Bryophyta</taxon>
        <taxon>Bryophytina</taxon>
        <taxon>Bryopsida</taxon>
        <taxon>Dicranidae</taxon>
        <taxon>Pseudoditrichales</taxon>
        <taxon>Ditrichaceae</taxon>
        <taxon>Ceratodon</taxon>
    </lineage>
</organism>
<name>A0A8T0HFH6_CERPU</name>
<evidence type="ECO:0000313" key="3">
    <source>
        <dbReference type="Proteomes" id="UP000822688"/>
    </source>
</evidence>
<reference evidence="2 3" key="1">
    <citation type="submission" date="2020-06" db="EMBL/GenBank/DDBJ databases">
        <title>WGS assembly of Ceratodon purpureus strain R40.</title>
        <authorList>
            <person name="Carey S.B."/>
            <person name="Jenkins J."/>
            <person name="Shu S."/>
            <person name="Lovell J.T."/>
            <person name="Sreedasyam A."/>
            <person name="Maumus F."/>
            <person name="Tiley G.P."/>
            <person name="Fernandez-Pozo N."/>
            <person name="Barry K."/>
            <person name="Chen C."/>
            <person name="Wang M."/>
            <person name="Lipzen A."/>
            <person name="Daum C."/>
            <person name="Saski C.A."/>
            <person name="Payton A.C."/>
            <person name="Mcbreen J.C."/>
            <person name="Conrad R.E."/>
            <person name="Kollar L.M."/>
            <person name="Olsson S."/>
            <person name="Huttunen S."/>
            <person name="Landis J.B."/>
            <person name="Wickett N.J."/>
            <person name="Johnson M.G."/>
            <person name="Rensing S.A."/>
            <person name="Grimwood J."/>
            <person name="Schmutz J."/>
            <person name="Mcdaniel S.F."/>
        </authorList>
    </citation>
    <scope>NUCLEOTIDE SEQUENCE [LARGE SCALE GENOMIC DNA]</scope>
    <source>
        <strain evidence="2 3">R40</strain>
    </source>
</reference>
<dbReference type="AlphaFoldDB" id="A0A8T0HFH6"/>
<feature type="signal peptide" evidence="1">
    <location>
        <begin position="1"/>
        <end position="30"/>
    </location>
</feature>
<comment type="caution">
    <text evidence="2">The sequence shown here is derived from an EMBL/GenBank/DDBJ whole genome shotgun (WGS) entry which is preliminary data.</text>
</comment>
<accession>A0A8T0HFH6</accession>
<gene>
    <name evidence="2" type="ORF">KC19_6G076200</name>
</gene>